<protein>
    <submittedName>
        <fullName evidence="1">Uncharacterized protein</fullName>
    </submittedName>
</protein>
<evidence type="ECO:0000313" key="1">
    <source>
        <dbReference type="EMBL" id="KAK4004240.1"/>
    </source>
</evidence>
<organism evidence="1 2">
    <name type="scientific">Daphnia magna</name>
    <dbReference type="NCBI Taxonomy" id="35525"/>
    <lineage>
        <taxon>Eukaryota</taxon>
        <taxon>Metazoa</taxon>
        <taxon>Ecdysozoa</taxon>
        <taxon>Arthropoda</taxon>
        <taxon>Crustacea</taxon>
        <taxon>Branchiopoda</taxon>
        <taxon>Diplostraca</taxon>
        <taxon>Cladocera</taxon>
        <taxon>Anomopoda</taxon>
        <taxon>Daphniidae</taxon>
        <taxon>Daphnia</taxon>
    </lineage>
</organism>
<comment type="caution">
    <text evidence="1">The sequence shown here is derived from an EMBL/GenBank/DDBJ whole genome shotgun (WGS) entry which is preliminary data.</text>
</comment>
<proteinExistence type="predicted"/>
<accession>A0ABQ9YVP8</accession>
<name>A0ABQ9YVP8_9CRUS</name>
<reference evidence="1 2" key="1">
    <citation type="journal article" date="2023" name="Nucleic Acids Res.">
        <title>The hologenome of Daphnia magna reveals possible DNA methylation and microbiome-mediated evolution of the host genome.</title>
        <authorList>
            <person name="Chaturvedi A."/>
            <person name="Li X."/>
            <person name="Dhandapani V."/>
            <person name="Marshall H."/>
            <person name="Kissane S."/>
            <person name="Cuenca-Cambronero M."/>
            <person name="Asole G."/>
            <person name="Calvet F."/>
            <person name="Ruiz-Romero M."/>
            <person name="Marangio P."/>
            <person name="Guigo R."/>
            <person name="Rago D."/>
            <person name="Mirbahai L."/>
            <person name="Eastwood N."/>
            <person name="Colbourne J.K."/>
            <person name="Zhou J."/>
            <person name="Mallon E."/>
            <person name="Orsini L."/>
        </authorList>
    </citation>
    <scope>NUCLEOTIDE SEQUENCE [LARGE SCALE GENOMIC DNA]</scope>
    <source>
        <strain evidence="1">LRV0_1</strain>
    </source>
</reference>
<keyword evidence="2" id="KW-1185">Reference proteome</keyword>
<gene>
    <name evidence="1" type="ORF">OUZ56_005982</name>
</gene>
<evidence type="ECO:0000313" key="2">
    <source>
        <dbReference type="Proteomes" id="UP001234178"/>
    </source>
</evidence>
<dbReference type="Proteomes" id="UP001234178">
    <property type="component" value="Unassembled WGS sequence"/>
</dbReference>
<dbReference type="EMBL" id="JAOYFB010000001">
    <property type="protein sequence ID" value="KAK4004240.1"/>
    <property type="molecule type" value="Genomic_DNA"/>
</dbReference>
<sequence>MLYSQLTVSRHPIQGLTNTPVSFRVRSSKDYITTDSLGVLLVGRLHDTKQYTTALNSTNNTTATQNHYTGLLLWPAIDGLLRPLPSGQSGKVH</sequence>